<dbReference type="EMBL" id="CAJNYT010001083">
    <property type="protein sequence ID" value="CAF3394237.1"/>
    <property type="molecule type" value="Genomic_DNA"/>
</dbReference>
<evidence type="ECO:0000313" key="2">
    <source>
        <dbReference type="EMBL" id="CAF3394237.1"/>
    </source>
</evidence>
<dbReference type="Proteomes" id="UP000663872">
    <property type="component" value="Unassembled WGS sequence"/>
</dbReference>
<dbReference type="EMBL" id="CAJNYU010001441">
    <property type="protein sequence ID" value="CAF3437014.1"/>
    <property type="molecule type" value="Genomic_DNA"/>
</dbReference>
<protein>
    <recommendedName>
        <fullName evidence="5">F-box domain-containing protein</fullName>
    </recommendedName>
</protein>
<sequence>MTMVTTFQELCIDIIVEILSYFNVHELFYSFCLLIPCLPKLLVNARVRLHVRSNNSYFIRWILPHIQLTQVYSLNVPARPYNPSIFEFTGLRSLVLYDVDNPLLLLESSNNWPPYYLEHLSLHIRNQDTPSTSSNIGTRVLERAFQLRRLKRFELHESKSSLKMVAMYDQLIFPSAFQSSTIKCLIITVYCNWTTLQSMLNYLPDLRHFRFRSSLNYFETRSPQFCFSLIRTLNLRLDGLQTDNFVSLFRSAPVLRQLRLQCSFTLFKQCQMNLLKSDAWIQLMDTYTPHLKVIEIDLQFRLNNVNGKTIEMINDDLKILNLKINSDSNNGNHCWKMAGIFRRFYSKENLN</sequence>
<name>A0A818D0E5_9BILA</name>
<comment type="caution">
    <text evidence="3">The sequence shown here is derived from an EMBL/GenBank/DDBJ whole genome shotgun (WGS) entry which is preliminary data.</text>
</comment>
<reference evidence="3" key="1">
    <citation type="submission" date="2021-02" db="EMBL/GenBank/DDBJ databases">
        <authorList>
            <person name="Nowell W R."/>
        </authorList>
    </citation>
    <scope>NUCLEOTIDE SEQUENCE</scope>
</reference>
<gene>
    <name evidence="3" type="ORF">FME351_LOCUS12306</name>
    <name evidence="2" type="ORF">GRG538_LOCUS9408</name>
    <name evidence="1" type="ORF">LUA448_LOCUS4998</name>
</gene>
<evidence type="ECO:0000313" key="1">
    <source>
        <dbReference type="EMBL" id="CAF3253959.1"/>
    </source>
</evidence>
<proteinExistence type="predicted"/>
<evidence type="ECO:0000313" key="3">
    <source>
        <dbReference type="EMBL" id="CAF3437014.1"/>
    </source>
</evidence>
<dbReference type="Proteomes" id="UP000663833">
    <property type="component" value="Unassembled WGS sequence"/>
</dbReference>
<evidence type="ECO:0000313" key="4">
    <source>
        <dbReference type="Proteomes" id="UP000663869"/>
    </source>
</evidence>
<evidence type="ECO:0008006" key="5">
    <source>
        <dbReference type="Google" id="ProtNLM"/>
    </source>
</evidence>
<dbReference type="AlphaFoldDB" id="A0A818D0E5"/>
<dbReference type="EMBL" id="CAJNYD010000403">
    <property type="protein sequence ID" value="CAF3253959.1"/>
    <property type="molecule type" value="Genomic_DNA"/>
</dbReference>
<organism evidence="3 4">
    <name type="scientific">Rotaria socialis</name>
    <dbReference type="NCBI Taxonomy" id="392032"/>
    <lineage>
        <taxon>Eukaryota</taxon>
        <taxon>Metazoa</taxon>
        <taxon>Spiralia</taxon>
        <taxon>Gnathifera</taxon>
        <taxon>Rotifera</taxon>
        <taxon>Eurotatoria</taxon>
        <taxon>Bdelloidea</taxon>
        <taxon>Philodinida</taxon>
        <taxon>Philodinidae</taxon>
        <taxon>Rotaria</taxon>
    </lineage>
</organism>
<dbReference type="Proteomes" id="UP000663869">
    <property type="component" value="Unassembled WGS sequence"/>
</dbReference>
<accession>A0A818D0E5</accession>